<dbReference type="RefSeq" id="WP_148349769.1">
    <property type="nucleotide sequence ID" value="NZ_JBHSBF010000009.1"/>
</dbReference>
<accession>A0A5D0UD46</accession>
<dbReference type="Pfam" id="PF03358">
    <property type="entry name" value="FMN_red"/>
    <property type="match status" value="1"/>
</dbReference>
<dbReference type="PROSITE" id="PS50902">
    <property type="entry name" value="FLAVODOXIN_LIKE"/>
    <property type="match status" value="1"/>
</dbReference>
<organism evidence="3 4">
    <name type="scientific">Actinomadura syzygii</name>
    <dbReference type="NCBI Taxonomy" id="1427538"/>
    <lineage>
        <taxon>Bacteria</taxon>
        <taxon>Bacillati</taxon>
        <taxon>Actinomycetota</taxon>
        <taxon>Actinomycetes</taxon>
        <taxon>Streptosporangiales</taxon>
        <taxon>Thermomonosporaceae</taxon>
        <taxon>Actinomadura</taxon>
    </lineage>
</organism>
<dbReference type="NCBIfam" id="NF002999">
    <property type="entry name" value="PRK03767.1"/>
    <property type="match status" value="1"/>
</dbReference>
<dbReference type="EC" id="1.6.5.2" evidence="3"/>
<proteinExistence type="inferred from homology"/>
<dbReference type="InterPro" id="IPR005025">
    <property type="entry name" value="FMN_Rdtase-like_dom"/>
</dbReference>
<protein>
    <submittedName>
        <fullName evidence="3">NAD(P)H:quinone oxidoreductase</fullName>
        <ecNumber evidence="3">1.6.5.2</ecNumber>
    </submittedName>
</protein>
<dbReference type="PANTHER" id="PTHR30546">
    <property type="entry name" value="FLAVODOXIN-RELATED PROTEIN WRBA-RELATED"/>
    <property type="match status" value="1"/>
</dbReference>
<dbReference type="FunFam" id="3.40.50.360:FF:000001">
    <property type="entry name" value="NAD(P)H dehydrogenase (Quinone) FQR1-like"/>
    <property type="match status" value="1"/>
</dbReference>
<dbReference type="PANTHER" id="PTHR30546:SF23">
    <property type="entry name" value="FLAVOPROTEIN-LIKE PROTEIN YCP4-RELATED"/>
    <property type="match status" value="1"/>
</dbReference>
<feature type="domain" description="Flavodoxin-like" evidence="2">
    <location>
        <begin position="5"/>
        <end position="198"/>
    </location>
</feature>
<keyword evidence="4" id="KW-1185">Reference proteome</keyword>
<evidence type="ECO:0000256" key="1">
    <source>
        <dbReference type="ARBA" id="ARBA00006961"/>
    </source>
</evidence>
<dbReference type="OrthoDB" id="9801479at2"/>
<reference evidence="3 4" key="1">
    <citation type="submission" date="2019-08" db="EMBL/GenBank/DDBJ databases">
        <title>Actinomadura sp. nov. CYP1-5 isolated from mountain soil.</title>
        <authorList>
            <person name="Songsumanus A."/>
            <person name="Kuncharoen N."/>
            <person name="Kudo T."/>
            <person name="Yuki M."/>
            <person name="Igarashi Y."/>
            <person name="Tanasupawat S."/>
        </authorList>
    </citation>
    <scope>NUCLEOTIDE SEQUENCE [LARGE SCALE GENOMIC DNA]</scope>
    <source>
        <strain evidence="3 4">GKU157</strain>
    </source>
</reference>
<evidence type="ECO:0000259" key="2">
    <source>
        <dbReference type="PROSITE" id="PS50902"/>
    </source>
</evidence>
<dbReference type="Gene3D" id="3.40.50.360">
    <property type="match status" value="1"/>
</dbReference>
<comment type="similarity">
    <text evidence="1">Belongs to the WrbA family.</text>
</comment>
<name>A0A5D0UD46_9ACTN</name>
<dbReference type="NCBIfam" id="TIGR01755">
    <property type="entry name" value="flav_wrbA"/>
    <property type="match status" value="1"/>
</dbReference>
<dbReference type="InterPro" id="IPR010089">
    <property type="entry name" value="Flavoprotein_WrbA-like"/>
</dbReference>
<dbReference type="InterPro" id="IPR029039">
    <property type="entry name" value="Flavoprotein-like_sf"/>
</dbReference>
<sequence length="203" mass="21269">MTTKVAVIYYSATGNVHRLAQAVAEGAAKAGAEVRLRRVAELAPQEAIDANPAWRAHADSTANEVQLAALEDLSWADAYAFGTPTRFGNVAAQLKQFLDTTGGLWQAGELADKPVTAFTSAINTHGGNESTLLALYNTMHHWGCFIIPPGYTDPMLYAAGGNPYGVSHPSGAGEASDALLKAAAYQGERLATVAARLARGRAA</sequence>
<dbReference type="GO" id="GO:0016020">
    <property type="term" value="C:membrane"/>
    <property type="evidence" value="ECO:0007669"/>
    <property type="project" value="TreeGrafter"/>
</dbReference>
<dbReference type="GO" id="GO:0010181">
    <property type="term" value="F:FMN binding"/>
    <property type="evidence" value="ECO:0007669"/>
    <property type="project" value="InterPro"/>
</dbReference>
<evidence type="ECO:0000313" key="3">
    <source>
        <dbReference type="EMBL" id="TYC15974.1"/>
    </source>
</evidence>
<dbReference type="AlphaFoldDB" id="A0A5D0UD46"/>
<keyword evidence="3" id="KW-0560">Oxidoreductase</keyword>
<dbReference type="SUPFAM" id="SSF52218">
    <property type="entry name" value="Flavoproteins"/>
    <property type="match status" value="1"/>
</dbReference>
<dbReference type="EMBL" id="VSFF01000004">
    <property type="protein sequence ID" value="TYC15974.1"/>
    <property type="molecule type" value="Genomic_DNA"/>
</dbReference>
<gene>
    <name evidence="3" type="primary">wrbA</name>
    <name evidence="3" type="ORF">FXF65_11610</name>
</gene>
<evidence type="ECO:0000313" key="4">
    <source>
        <dbReference type="Proteomes" id="UP000322634"/>
    </source>
</evidence>
<dbReference type="InterPro" id="IPR008254">
    <property type="entry name" value="Flavodoxin/NO_synth"/>
</dbReference>
<dbReference type="GO" id="GO:0003955">
    <property type="term" value="F:NAD(P)H dehydrogenase (quinone) activity"/>
    <property type="evidence" value="ECO:0007669"/>
    <property type="project" value="UniProtKB-EC"/>
</dbReference>
<comment type="caution">
    <text evidence="3">The sequence shown here is derived from an EMBL/GenBank/DDBJ whole genome shotgun (WGS) entry which is preliminary data.</text>
</comment>
<dbReference type="Proteomes" id="UP000322634">
    <property type="component" value="Unassembled WGS sequence"/>
</dbReference>